<dbReference type="InterPro" id="IPR002569">
    <property type="entry name" value="Met_Sox_Rdtase_MsrA_dom"/>
</dbReference>
<sequence length="217" mass="23413">MRRLALTAVLAFALSGAGFAASPASAETALFAGGCFWCLESDMDHVTGVSETISGYAGGTTENPTYDDYSSGGHREVVKVTFDPGVVSYGKLVDIFLHSVDVTDGGGQFCDRGHAYTTAIYALDDQQKKTAETVRAADEKELGSKIVTPVEGPVKFWAAEDYHQNYYKSQKRTLTRFGYVTRADAYKGYRKGCGRDARVRDVWGASAYKGIAGHEGS</sequence>
<comment type="similarity">
    <text evidence="4">Belongs to the MsrA Met sulfoxide reductase family.</text>
</comment>
<dbReference type="Pfam" id="PF01625">
    <property type="entry name" value="PMSR"/>
    <property type="match status" value="1"/>
</dbReference>
<dbReference type="NCBIfam" id="TIGR00401">
    <property type="entry name" value="msrA"/>
    <property type="match status" value="1"/>
</dbReference>
<feature type="active site" evidence="4">
    <location>
        <position position="35"/>
    </location>
</feature>
<dbReference type="InterPro" id="IPR036509">
    <property type="entry name" value="Met_Sox_Rdtase_MsrA_sf"/>
</dbReference>
<comment type="caution">
    <text evidence="7">The sequence shown here is derived from an EMBL/GenBank/DDBJ whole genome shotgun (WGS) entry which is preliminary data.</text>
</comment>
<dbReference type="SUPFAM" id="SSF55068">
    <property type="entry name" value="Peptide methionine sulfoxide reductase"/>
    <property type="match status" value="1"/>
</dbReference>
<keyword evidence="1 4" id="KW-0560">Oxidoreductase</keyword>
<dbReference type="HAMAP" id="MF_01401">
    <property type="entry name" value="MsrA"/>
    <property type="match status" value="1"/>
</dbReference>
<keyword evidence="8" id="KW-1185">Reference proteome</keyword>
<accession>A0A2T5VGW3</accession>
<feature type="domain" description="Peptide methionine sulphoxide reductase MsrA" evidence="6">
    <location>
        <begin position="28"/>
        <end position="172"/>
    </location>
</feature>
<protein>
    <recommendedName>
        <fullName evidence="4">Peptide methionine sulfoxide reductase MsrA</fullName>
        <shortName evidence="4">Protein-methionine-S-oxide reductase</shortName>
        <ecNumber evidence="4">1.8.4.11</ecNumber>
    </recommendedName>
    <alternativeName>
        <fullName evidence="4">Peptide-methionine (S)-S-oxide reductase</fullName>
        <shortName evidence="4">Peptide Met(O) reductase</shortName>
    </alternativeName>
</protein>
<dbReference type="RefSeq" id="WP_107988459.1">
    <property type="nucleotide sequence ID" value="NZ_QAYG01000001.1"/>
</dbReference>
<dbReference type="PANTHER" id="PTHR43774:SF1">
    <property type="entry name" value="PEPTIDE METHIONINE SULFOXIDE REDUCTASE MSRA 2"/>
    <property type="match status" value="1"/>
</dbReference>
<evidence type="ECO:0000313" key="7">
    <source>
        <dbReference type="EMBL" id="PTW62966.1"/>
    </source>
</evidence>
<dbReference type="OrthoDB" id="4174719at2"/>
<evidence type="ECO:0000313" key="8">
    <source>
        <dbReference type="Proteomes" id="UP000244081"/>
    </source>
</evidence>
<dbReference type="Proteomes" id="UP000244081">
    <property type="component" value="Unassembled WGS sequence"/>
</dbReference>
<comment type="catalytic activity">
    <reaction evidence="3 4">
        <text>[thioredoxin]-disulfide + L-methionine + H2O = L-methionine (S)-S-oxide + [thioredoxin]-dithiol</text>
        <dbReference type="Rhea" id="RHEA:19993"/>
        <dbReference type="Rhea" id="RHEA-COMP:10698"/>
        <dbReference type="Rhea" id="RHEA-COMP:10700"/>
        <dbReference type="ChEBI" id="CHEBI:15377"/>
        <dbReference type="ChEBI" id="CHEBI:29950"/>
        <dbReference type="ChEBI" id="CHEBI:50058"/>
        <dbReference type="ChEBI" id="CHEBI:57844"/>
        <dbReference type="ChEBI" id="CHEBI:58772"/>
        <dbReference type="EC" id="1.8.4.11"/>
    </reaction>
</comment>
<dbReference type="AlphaFoldDB" id="A0A2T5VGW3"/>
<dbReference type="Gene3D" id="3.30.1060.10">
    <property type="entry name" value="Peptide methionine sulphoxide reductase MsrA"/>
    <property type="match status" value="1"/>
</dbReference>
<dbReference type="PANTHER" id="PTHR43774">
    <property type="entry name" value="PEPTIDE METHIONINE SULFOXIDE REDUCTASE"/>
    <property type="match status" value="1"/>
</dbReference>
<reference evidence="7 8" key="1">
    <citation type="submission" date="2018-04" db="EMBL/GenBank/DDBJ databases">
        <title>Genomic Encyclopedia of Archaeal and Bacterial Type Strains, Phase II (KMG-II): from individual species to whole genera.</title>
        <authorList>
            <person name="Goeker M."/>
        </authorList>
    </citation>
    <scope>NUCLEOTIDE SEQUENCE [LARGE SCALE GENOMIC DNA]</scope>
    <source>
        <strain evidence="7 8">DSM 23382</strain>
    </source>
</reference>
<comment type="function">
    <text evidence="4">Has an important function as a repair enzyme for proteins that have been inactivated by oxidation. Catalyzes the reversible oxidation-reduction of methionine sulfoxide in proteins to methionine.</text>
</comment>
<evidence type="ECO:0000256" key="5">
    <source>
        <dbReference type="SAM" id="SignalP"/>
    </source>
</evidence>
<feature type="signal peptide" evidence="5">
    <location>
        <begin position="1"/>
        <end position="20"/>
    </location>
</feature>
<dbReference type="EC" id="1.8.4.11" evidence="4"/>
<name>A0A2T5VGW3_9HYPH</name>
<comment type="catalytic activity">
    <reaction evidence="2 4">
        <text>L-methionyl-[protein] + [thioredoxin]-disulfide + H2O = L-methionyl-(S)-S-oxide-[protein] + [thioredoxin]-dithiol</text>
        <dbReference type="Rhea" id="RHEA:14217"/>
        <dbReference type="Rhea" id="RHEA-COMP:10698"/>
        <dbReference type="Rhea" id="RHEA-COMP:10700"/>
        <dbReference type="Rhea" id="RHEA-COMP:12313"/>
        <dbReference type="Rhea" id="RHEA-COMP:12315"/>
        <dbReference type="ChEBI" id="CHEBI:15377"/>
        <dbReference type="ChEBI" id="CHEBI:16044"/>
        <dbReference type="ChEBI" id="CHEBI:29950"/>
        <dbReference type="ChEBI" id="CHEBI:44120"/>
        <dbReference type="ChEBI" id="CHEBI:50058"/>
        <dbReference type="EC" id="1.8.4.11"/>
    </reaction>
</comment>
<dbReference type="EMBL" id="QAYG01000001">
    <property type="protein sequence ID" value="PTW62966.1"/>
    <property type="molecule type" value="Genomic_DNA"/>
</dbReference>
<evidence type="ECO:0000256" key="3">
    <source>
        <dbReference type="ARBA" id="ARBA00048782"/>
    </source>
</evidence>
<gene>
    <name evidence="4" type="primary">msrA</name>
    <name evidence="7" type="ORF">C8N35_1011015</name>
</gene>
<feature type="chain" id="PRO_5015408956" description="Peptide methionine sulfoxide reductase MsrA" evidence="5">
    <location>
        <begin position="21"/>
        <end position="217"/>
    </location>
</feature>
<proteinExistence type="inferred from homology"/>
<evidence type="ECO:0000259" key="6">
    <source>
        <dbReference type="Pfam" id="PF01625"/>
    </source>
</evidence>
<dbReference type="GO" id="GO:0008113">
    <property type="term" value="F:peptide-methionine (S)-S-oxide reductase activity"/>
    <property type="evidence" value="ECO:0007669"/>
    <property type="project" value="UniProtKB-UniRule"/>
</dbReference>
<keyword evidence="5" id="KW-0732">Signal</keyword>
<evidence type="ECO:0000256" key="1">
    <source>
        <dbReference type="ARBA" id="ARBA00023002"/>
    </source>
</evidence>
<organism evidence="7 8">
    <name type="scientific">Breoghania corrubedonensis</name>
    <dbReference type="NCBI Taxonomy" id="665038"/>
    <lineage>
        <taxon>Bacteria</taxon>
        <taxon>Pseudomonadati</taxon>
        <taxon>Pseudomonadota</taxon>
        <taxon>Alphaproteobacteria</taxon>
        <taxon>Hyphomicrobiales</taxon>
        <taxon>Stappiaceae</taxon>
        <taxon>Breoghania</taxon>
    </lineage>
</organism>
<evidence type="ECO:0000256" key="2">
    <source>
        <dbReference type="ARBA" id="ARBA00047806"/>
    </source>
</evidence>
<dbReference type="GO" id="GO:0033744">
    <property type="term" value="F:L-methionine:thioredoxin-disulfide S-oxidoreductase activity"/>
    <property type="evidence" value="ECO:0007669"/>
    <property type="project" value="RHEA"/>
</dbReference>
<evidence type="ECO:0000256" key="4">
    <source>
        <dbReference type="HAMAP-Rule" id="MF_01401"/>
    </source>
</evidence>